<dbReference type="EMBL" id="JAEOAH010000041">
    <property type="protein sequence ID" value="MBK3496804.1"/>
    <property type="molecule type" value="Genomic_DNA"/>
</dbReference>
<protein>
    <recommendedName>
        <fullName evidence="2 3">Single-stranded DNA-binding protein</fullName>
        <shortName evidence="2">SSB</shortName>
    </recommendedName>
</protein>
<proteinExistence type="inferred from homology"/>
<dbReference type="GO" id="GO:0003677">
    <property type="term" value="F:DNA binding"/>
    <property type="evidence" value="ECO:0007669"/>
    <property type="project" value="UniProtKB-KW"/>
</dbReference>
<dbReference type="PIRSF" id="PIRSF002070">
    <property type="entry name" value="SSB"/>
    <property type="match status" value="1"/>
</dbReference>
<dbReference type="RefSeq" id="WP_100795371.1">
    <property type="nucleotide sequence ID" value="NZ_JAEOAH010000041.1"/>
</dbReference>
<dbReference type="NCBIfam" id="TIGR00621">
    <property type="entry name" value="ssb"/>
    <property type="match status" value="1"/>
</dbReference>
<keyword evidence="6" id="KW-1185">Reference proteome</keyword>
<organism evidence="5 6">
    <name type="scientific">Viridibacillus soli</name>
    <dbReference type="NCBI Taxonomy" id="2798301"/>
    <lineage>
        <taxon>Bacteria</taxon>
        <taxon>Bacillati</taxon>
        <taxon>Bacillota</taxon>
        <taxon>Bacilli</taxon>
        <taxon>Bacillales</taxon>
        <taxon>Caryophanaceae</taxon>
        <taxon>Viridibacillus</taxon>
    </lineage>
</organism>
<accession>A0ABS1HBK9</accession>
<dbReference type="InterPro" id="IPR011344">
    <property type="entry name" value="ssDNA-bd"/>
</dbReference>
<evidence type="ECO:0000313" key="5">
    <source>
        <dbReference type="EMBL" id="MBK3496804.1"/>
    </source>
</evidence>
<dbReference type="SUPFAM" id="SSF50249">
    <property type="entry name" value="Nucleic acid-binding proteins"/>
    <property type="match status" value="1"/>
</dbReference>
<evidence type="ECO:0000313" key="6">
    <source>
        <dbReference type="Proteomes" id="UP000618943"/>
    </source>
</evidence>
<name>A0ABS1HBK9_9BACL</name>
<evidence type="ECO:0000256" key="2">
    <source>
        <dbReference type="HAMAP-Rule" id="MF_00984"/>
    </source>
</evidence>
<keyword evidence="2" id="KW-0227">DNA damage</keyword>
<keyword evidence="1 2" id="KW-0238">DNA-binding</keyword>
<comment type="caution">
    <text evidence="2">Lacks conserved residue(s) required for the propagation of feature annotation.</text>
</comment>
<keyword evidence="2" id="KW-0235">DNA replication</keyword>
<gene>
    <name evidence="5" type="primary">ssb</name>
    <name evidence="5" type="ORF">JFL43_18450</name>
</gene>
<dbReference type="HAMAP" id="MF_00984">
    <property type="entry name" value="SSB"/>
    <property type="match status" value="1"/>
</dbReference>
<evidence type="ECO:0000256" key="1">
    <source>
        <dbReference type="ARBA" id="ARBA00023125"/>
    </source>
</evidence>
<sequence length="182" mass="20076">MINRVVLVGRLTKDPELRYTPSGAAVARFTIAVNRTFANQQGEKQADFINCVVWRKQAENTANFLKKGSLAGVEGRIQTGSYEGQDGKRVYTTEVVADSVQFLEPRGAAGERSQGQQQYGGQPSYGGDQSYGQAPQQNNYQQQPSYQQNQSPSQQNYTRVDEDPFANNSGGPIEVSEDDLPF</sequence>
<comment type="function">
    <text evidence="2">Plays an important role in DNA replication, recombination and repair. Binds to ssDNA and to an array of partner proteins to recruit them to their sites of action during DNA metabolism.</text>
</comment>
<dbReference type="CDD" id="cd04496">
    <property type="entry name" value="SSB_OBF"/>
    <property type="match status" value="1"/>
</dbReference>
<dbReference type="PANTHER" id="PTHR10302">
    <property type="entry name" value="SINGLE-STRANDED DNA-BINDING PROTEIN"/>
    <property type="match status" value="1"/>
</dbReference>
<feature type="short sequence motif" description="Important for interaction with partner proteins" evidence="2">
    <location>
        <begin position="177"/>
        <end position="182"/>
    </location>
</feature>
<feature type="compositionally biased region" description="Low complexity" evidence="4">
    <location>
        <begin position="113"/>
        <end position="157"/>
    </location>
</feature>
<dbReference type="PROSITE" id="PS50935">
    <property type="entry name" value="SSB"/>
    <property type="match status" value="1"/>
</dbReference>
<keyword evidence="2" id="KW-0233">DNA recombination</keyword>
<dbReference type="PANTHER" id="PTHR10302:SF27">
    <property type="entry name" value="SINGLE-STRANDED DNA-BINDING PROTEIN"/>
    <property type="match status" value="1"/>
</dbReference>
<dbReference type="Gene3D" id="2.40.50.140">
    <property type="entry name" value="Nucleic acid-binding proteins"/>
    <property type="match status" value="1"/>
</dbReference>
<evidence type="ECO:0000256" key="4">
    <source>
        <dbReference type="SAM" id="MobiDB-lite"/>
    </source>
</evidence>
<keyword evidence="2" id="KW-0234">DNA repair</keyword>
<evidence type="ECO:0000256" key="3">
    <source>
        <dbReference type="PIRNR" id="PIRNR002070"/>
    </source>
</evidence>
<comment type="caution">
    <text evidence="5">The sequence shown here is derived from an EMBL/GenBank/DDBJ whole genome shotgun (WGS) entry which is preliminary data.</text>
</comment>
<dbReference type="InterPro" id="IPR000424">
    <property type="entry name" value="Primosome_PriB/ssb"/>
</dbReference>
<dbReference type="Pfam" id="PF00436">
    <property type="entry name" value="SSB"/>
    <property type="match status" value="1"/>
</dbReference>
<feature type="region of interest" description="Disordered" evidence="4">
    <location>
        <begin position="107"/>
        <end position="182"/>
    </location>
</feature>
<reference evidence="5 6" key="1">
    <citation type="submission" date="2020-12" db="EMBL/GenBank/DDBJ databases">
        <title>YIM B01967 draft genome.</title>
        <authorList>
            <person name="Yan X."/>
        </authorList>
    </citation>
    <scope>NUCLEOTIDE SEQUENCE [LARGE SCALE GENOMIC DNA]</scope>
    <source>
        <strain evidence="5 6">YIM B01967</strain>
    </source>
</reference>
<dbReference type="Proteomes" id="UP000618943">
    <property type="component" value="Unassembled WGS sequence"/>
</dbReference>
<comment type="subunit">
    <text evidence="2">Homotetramer.</text>
</comment>
<dbReference type="InterPro" id="IPR012340">
    <property type="entry name" value="NA-bd_OB-fold"/>
</dbReference>